<dbReference type="Gene3D" id="3.40.190.10">
    <property type="entry name" value="Periplasmic binding protein-like II"/>
    <property type="match status" value="1"/>
</dbReference>
<dbReference type="PIRSF" id="PIRSF039026">
    <property type="entry name" value="SiaP"/>
    <property type="match status" value="1"/>
</dbReference>
<evidence type="ECO:0000313" key="4">
    <source>
        <dbReference type="Proteomes" id="UP001235344"/>
    </source>
</evidence>
<feature type="signal peptide" evidence="2">
    <location>
        <begin position="1"/>
        <end position="33"/>
    </location>
</feature>
<dbReference type="InterPro" id="IPR038404">
    <property type="entry name" value="TRAP_DctP_sf"/>
</dbReference>
<dbReference type="Pfam" id="PF03480">
    <property type="entry name" value="DctP"/>
    <property type="match status" value="1"/>
</dbReference>
<name>A0ABY9H0I8_9GAMM</name>
<dbReference type="InterPro" id="IPR018389">
    <property type="entry name" value="DctP_fam"/>
</dbReference>
<dbReference type="Proteomes" id="UP001235344">
    <property type="component" value="Chromosome"/>
</dbReference>
<feature type="chain" id="PRO_5045505579" evidence="2">
    <location>
        <begin position="34"/>
        <end position="364"/>
    </location>
</feature>
<dbReference type="PANTHER" id="PTHR33376:SF5">
    <property type="entry name" value="EXTRACYTOPLASMIC SOLUTE RECEPTOR PROTEIN"/>
    <property type="match status" value="1"/>
</dbReference>
<sequence>MKNKKCFNNDSLKRSVKIASVAGCLVLTTVASAQDRVRWQLPIAFPSNLPAIGTPVKKMVQTVGEISGDSVQLRIYEPGELIPPFEILDSVSQGRYMAGYTWVGYDAGSMPVLNLFGGGVPFGLEPPGYLAWHYFDEGKDLLEKAYEPYDVHPILCGIVGPEGAGWYNKPIESVEDFKGLRMRFAGIGGQVMERLGVSVNLIPAGDFYQTMERGTIDATEFSSPAADPVLGMHEIVSHYYMPGWHQSATTLHLLVNGEAWRNLSDQTRSQIDVACRSTVLDAYAESEFSNSHALQYFEEKGVKVGRFSDEILQSLKEVSEEVVAEVAERDDMFRTVMESQQKWMELFGEWHYKGYLPRESFLAE</sequence>
<keyword evidence="4" id="KW-1185">Reference proteome</keyword>
<accession>A0ABY9H0I8</accession>
<organism evidence="3 4">
    <name type="scientific">Halomonas alkalicola</name>
    <dbReference type="NCBI Taxonomy" id="1930622"/>
    <lineage>
        <taxon>Bacteria</taxon>
        <taxon>Pseudomonadati</taxon>
        <taxon>Pseudomonadota</taxon>
        <taxon>Gammaproteobacteria</taxon>
        <taxon>Oceanospirillales</taxon>
        <taxon>Halomonadaceae</taxon>
        <taxon>Halomonas</taxon>
    </lineage>
</organism>
<dbReference type="PANTHER" id="PTHR33376">
    <property type="match status" value="1"/>
</dbReference>
<evidence type="ECO:0000256" key="2">
    <source>
        <dbReference type="SAM" id="SignalP"/>
    </source>
</evidence>
<protein>
    <submittedName>
        <fullName evidence="3">TRAP transporter substrate-binding protein</fullName>
    </submittedName>
</protein>
<keyword evidence="1 2" id="KW-0732">Signal</keyword>
<proteinExistence type="predicted"/>
<dbReference type="EMBL" id="CP131913">
    <property type="protein sequence ID" value="WLI71903.1"/>
    <property type="molecule type" value="Genomic_DNA"/>
</dbReference>
<dbReference type="InterPro" id="IPR026289">
    <property type="entry name" value="SBP_TakP-like"/>
</dbReference>
<evidence type="ECO:0000313" key="3">
    <source>
        <dbReference type="EMBL" id="WLI71903.1"/>
    </source>
</evidence>
<dbReference type="RefSeq" id="WP_305497839.1">
    <property type="nucleotide sequence ID" value="NZ_CP131913.1"/>
</dbReference>
<evidence type="ECO:0000256" key="1">
    <source>
        <dbReference type="ARBA" id="ARBA00022729"/>
    </source>
</evidence>
<gene>
    <name evidence="3" type="ORF">B6N23_08640</name>
</gene>
<dbReference type="Gene3D" id="3.40.190.170">
    <property type="entry name" value="Bacterial extracellular solute-binding protein, family 7"/>
    <property type="match status" value="1"/>
</dbReference>
<reference evidence="3 4" key="1">
    <citation type="submission" date="2023-08" db="EMBL/GenBank/DDBJ databases">
        <title>Transcriptome Analysis of Halomonas alkalicola CICC 11012s to Identify the Genes Involved in Alkaline Tolerances.</title>
        <authorList>
            <person name="Zhai L."/>
        </authorList>
    </citation>
    <scope>NUCLEOTIDE SEQUENCE [LARGE SCALE GENOMIC DNA]</scope>
    <source>
        <strain evidence="3 4">CICC 11012s</strain>
    </source>
</reference>
<dbReference type="CDD" id="cd13604">
    <property type="entry name" value="PBP2_TRAP_ketoacid_lactate_like"/>
    <property type="match status" value="1"/>
</dbReference>